<evidence type="ECO:0000313" key="5">
    <source>
        <dbReference type="Proteomes" id="UP000006854"/>
    </source>
</evidence>
<protein>
    <recommendedName>
        <fullName evidence="3">Choice-of-anchor A domain-containing protein</fullName>
    </recommendedName>
</protein>
<proteinExistence type="predicted"/>
<evidence type="ECO:0000256" key="2">
    <source>
        <dbReference type="SAM" id="Phobius"/>
    </source>
</evidence>
<feature type="compositionally biased region" description="Low complexity" evidence="1">
    <location>
        <begin position="385"/>
        <end position="422"/>
    </location>
</feature>
<dbReference type="STRING" id="953739.SVEN_2308"/>
<dbReference type="KEGG" id="sve:SVEN_2308"/>
<dbReference type="EMBL" id="FR845719">
    <property type="protein sequence ID" value="CCA55594.1"/>
    <property type="molecule type" value="Genomic_DNA"/>
</dbReference>
<keyword evidence="2" id="KW-0472">Membrane</keyword>
<keyword evidence="5" id="KW-1185">Reference proteome</keyword>
<evidence type="ECO:0000256" key="1">
    <source>
        <dbReference type="SAM" id="MobiDB-lite"/>
    </source>
</evidence>
<evidence type="ECO:0000259" key="3">
    <source>
        <dbReference type="Pfam" id="PF20597"/>
    </source>
</evidence>
<dbReference type="HOGENOM" id="CLU_578614_0_0_11"/>
<dbReference type="InterPro" id="IPR026588">
    <property type="entry name" value="Choice_anch_A"/>
</dbReference>
<feature type="transmembrane region" description="Helical" evidence="2">
    <location>
        <begin position="442"/>
        <end position="465"/>
    </location>
</feature>
<reference evidence="4 5" key="1">
    <citation type="journal article" date="2011" name="BMC Genomics">
        <title>Genome-wide analysis of the role of GlnR in Streptomyces venezuelae provides new insights into global nitrogen regulation in actinomycetes.</title>
        <authorList>
            <person name="Pullan S.T."/>
            <person name="Bibb M.J."/>
            <person name="Merrick M."/>
        </authorList>
    </citation>
    <scope>NUCLEOTIDE SEQUENCE [LARGE SCALE GENOMIC DNA]</scope>
    <source>
        <strain evidence="5">ATCC 10712 / CBS 650.69 / DSM 40230 / JCM 4526 / NBRC 13096 / PD 04745</strain>
    </source>
</reference>
<keyword evidence="2" id="KW-0812">Transmembrane</keyword>
<dbReference type="eggNOG" id="COG1520">
    <property type="taxonomic scope" value="Bacteria"/>
</dbReference>
<evidence type="ECO:0000313" key="4">
    <source>
        <dbReference type="EMBL" id="CCA55594.1"/>
    </source>
</evidence>
<dbReference type="NCBIfam" id="TIGR04215">
    <property type="entry name" value="choice_anch_A"/>
    <property type="match status" value="1"/>
</dbReference>
<feature type="compositionally biased region" description="Pro residues" evidence="1">
    <location>
        <begin position="363"/>
        <end position="384"/>
    </location>
</feature>
<feature type="region of interest" description="Disordered" evidence="1">
    <location>
        <begin position="348"/>
        <end position="444"/>
    </location>
</feature>
<feature type="domain" description="Choice-of-anchor A" evidence="3">
    <location>
        <begin position="64"/>
        <end position="346"/>
    </location>
</feature>
<accession>F2R245</accession>
<dbReference type="AlphaFoldDB" id="F2R245"/>
<dbReference type="Proteomes" id="UP000006854">
    <property type="component" value="Chromosome"/>
</dbReference>
<name>F2R245_STRVP</name>
<feature type="compositionally biased region" description="Low complexity" evidence="1">
    <location>
        <begin position="430"/>
        <end position="444"/>
    </location>
</feature>
<dbReference type="PATRIC" id="fig|953739.5.peg.4465"/>
<keyword evidence="2" id="KW-1133">Transmembrane helix</keyword>
<gene>
    <name evidence="4" type="ordered locus">SVEN_2308</name>
</gene>
<sequence>MADGRRVPSGTTPHAPPSYLPDLEFRMRTTAAVAAVLAVTGATLGWVPAASAAESATTECATGPLGTAGLYAEFVEKDSTRHSDSEGAVAVGGDATFGDPGQPSGFSIGHKLTGADLAKLPGGHSLVVGGTLYANQVVLDHGTGIAAKVVDRSTPGQGFGVDGGKVKEGASPVDFGKEFTELRALSTGWAGTTPNGTVAADSQGLFLTGTDKELNVFAVNAADLEKARAITFKVPAGSTTLVNVLGDSYDMNAHATYGVYYQGADGAAPVIDDYALASEDFRQIRSKLLWNFPQAESVKKNYTSWPGTILAPNATVEMGGKNVGPGHVNGSVIAESLRTVPGAETHQMNFTGCLPKETKPNPVVTPKPPTPTETSVPTPPPTPSVTPSATPSEGGARPGTPTGSASPSTPATPGEATTAPAGTPTPAPSATPEGDLATTGSAIGPGAIGAAAAAVVVGGGFLAFAKRRRRAS</sequence>
<organism evidence="4 5">
    <name type="scientific">Streptomyces venezuelae (strain ATCC 10712 / CBS 650.69 / DSM 40230 / JCM 4526 / NBRC 13096 / PD 04745)</name>
    <dbReference type="NCBI Taxonomy" id="953739"/>
    <lineage>
        <taxon>Bacteria</taxon>
        <taxon>Bacillati</taxon>
        <taxon>Actinomycetota</taxon>
        <taxon>Actinomycetes</taxon>
        <taxon>Kitasatosporales</taxon>
        <taxon>Streptomycetaceae</taxon>
        <taxon>Streptomyces</taxon>
    </lineage>
</organism>
<dbReference type="Pfam" id="PF20597">
    <property type="entry name" value="pAdhesive_15"/>
    <property type="match status" value="1"/>
</dbReference>